<dbReference type="InterPro" id="IPR013525">
    <property type="entry name" value="ABC2_TM"/>
</dbReference>
<evidence type="ECO:0000313" key="11">
    <source>
        <dbReference type="Proteomes" id="UP000595691"/>
    </source>
</evidence>
<dbReference type="PANTHER" id="PTHR30294:SF45">
    <property type="entry name" value="LINEARMYCIN RESISTANCE PERMEASE PROTEIN LNRN"/>
    <property type="match status" value="1"/>
</dbReference>
<evidence type="ECO:0000259" key="9">
    <source>
        <dbReference type="PROSITE" id="PS51012"/>
    </source>
</evidence>
<keyword evidence="11" id="KW-1185">Reference proteome</keyword>
<keyword evidence="3" id="KW-0813">Transport</keyword>
<evidence type="ECO:0000256" key="6">
    <source>
        <dbReference type="ARBA" id="ARBA00022989"/>
    </source>
</evidence>
<keyword evidence="7 8" id="KW-0472">Membrane</keyword>
<evidence type="ECO:0000256" key="2">
    <source>
        <dbReference type="ARBA" id="ARBA00007783"/>
    </source>
</evidence>
<comment type="subcellular location">
    <subcellularLocation>
        <location evidence="1">Cell membrane</location>
        <topology evidence="1">Multi-pass membrane protein</topology>
    </subcellularLocation>
</comment>
<dbReference type="PANTHER" id="PTHR30294">
    <property type="entry name" value="MEMBRANE COMPONENT OF ABC TRANSPORTER YHHJ-RELATED"/>
    <property type="match status" value="1"/>
</dbReference>
<accession>A0ABX7E9X3</accession>
<dbReference type="PROSITE" id="PS51012">
    <property type="entry name" value="ABC_TM2"/>
    <property type="match status" value="1"/>
</dbReference>
<keyword evidence="6 8" id="KW-1133">Transmembrane helix</keyword>
<dbReference type="Proteomes" id="UP000595691">
    <property type="component" value="Chromosome"/>
</dbReference>
<feature type="transmembrane region" description="Helical" evidence="8">
    <location>
        <begin position="21"/>
        <end position="41"/>
    </location>
</feature>
<dbReference type="Gene3D" id="3.40.1710.10">
    <property type="entry name" value="abc type-2 transporter like domain"/>
    <property type="match status" value="1"/>
</dbReference>
<organism evidence="10 11">
    <name type="scientific">Heyndrickxia vini</name>
    <dbReference type="NCBI Taxonomy" id="1476025"/>
    <lineage>
        <taxon>Bacteria</taxon>
        <taxon>Bacillati</taxon>
        <taxon>Bacillota</taxon>
        <taxon>Bacilli</taxon>
        <taxon>Bacillales</taxon>
        <taxon>Bacillaceae</taxon>
        <taxon>Heyndrickxia</taxon>
    </lineage>
</organism>
<dbReference type="InterPro" id="IPR051449">
    <property type="entry name" value="ABC-2_transporter_component"/>
</dbReference>
<dbReference type="RefSeq" id="WP_202780541.1">
    <property type="nucleotide sequence ID" value="NZ_CP065425.1"/>
</dbReference>
<keyword evidence="4" id="KW-1003">Cell membrane</keyword>
<dbReference type="Pfam" id="PF12698">
    <property type="entry name" value="ABC2_membrane_3"/>
    <property type="match status" value="1"/>
</dbReference>
<protein>
    <submittedName>
        <fullName evidence="10">ABC transporter permease</fullName>
    </submittedName>
</protein>
<name>A0ABX7E9X3_9BACI</name>
<feature type="transmembrane region" description="Helical" evidence="8">
    <location>
        <begin position="243"/>
        <end position="270"/>
    </location>
</feature>
<dbReference type="InterPro" id="IPR047817">
    <property type="entry name" value="ABC2_TM_bact-type"/>
</dbReference>
<gene>
    <name evidence="10" type="ORF">I5776_10455</name>
</gene>
<dbReference type="EMBL" id="CP065425">
    <property type="protein sequence ID" value="QQZ11272.1"/>
    <property type="molecule type" value="Genomic_DNA"/>
</dbReference>
<evidence type="ECO:0000313" key="10">
    <source>
        <dbReference type="EMBL" id="QQZ11272.1"/>
    </source>
</evidence>
<evidence type="ECO:0000256" key="5">
    <source>
        <dbReference type="ARBA" id="ARBA00022692"/>
    </source>
</evidence>
<reference evidence="10 11" key="1">
    <citation type="submission" date="2020-11" db="EMBL/GenBank/DDBJ databases">
        <title>Taxonomic evaluation of the Bacillus sporothermodurans group of bacteria based on whole genome sequences.</title>
        <authorList>
            <person name="Fiedler G."/>
            <person name="Herbstmann A.-D."/>
            <person name="Doll E."/>
            <person name="Wenning M."/>
            <person name="Brinks E."/>
            <person name="Kabisch J."/>
            <person name="Breitenwieser F."/>
            <person name="Lappann M."/>
            <person name="Boehnlein C."/>
            <person name="Franz C."/>
        </authorList>
    </citation>
    <scope>NUCLEOTIDE SEQUENCE [LARGE SCALE GENOMIC DNA]</scope>
    <source>
        <strain evidence="10 11">JCM 19841</strain>
    </source>
</reference>
<evidence type="ECO:0000256" key="8">
    <source>
        <dbReference type="SAM" id="Phobius"/>
    </source>
</evidence>
<comment type="similarity">
    <text evidence="2">Belongs to the ABC-2 integral membrane protein family.</text>
</comment>
<evidence type="ECO:0000256" key="7">
    <source>
        <dbReference type="ARBA" id="ARBA00023136"/>
    </source>
</evidence>
<sequence length="388" mass="43500">MKKIITICLFELKRTFKKPSAYVLMLAMPLLFTLLFGSILGSDSEQKVKVSIVDEDHTELSKLLVDQLQQDKLIIYSIVSSKTADEQLKNQKVHAIYYLQKGFEEKMLSHRDPLILFKHQPNSTSAPLIKQMMKQNVSTLQLQLTAAQNWSKYSDDKWDVMLKRLLNLSQSKENKNQQLTSFSTKNHSTNHVLSGLSYSSAGFSIMFVMIMMLSVTGIIIEARKTGVWSRLFTTPSSRVQVMLGYFLSFFLIGWIQFILLMVSSSIFFGVKWGNPLGVFILITSLLLCVVGLGLAIASLVKTSEQQNAIGTLIIVSTCMLGGVYWPISIVPEFMQKMANFVPQSWAMKGFTELIAGGGSVSDIMTPVIVLIGFSLLFLSIGLSRVRYQ</sequence>
<evidence type="ECO:0000256" key="3">
    <source>
        <dbReference type="ARBA" id="ARBA00022448"/>
    </source>
</evidence>
<feature type="domain" description="ABC transmembrane type-2" evidence="9">
    <location>
        <begin position="162"/>
        <end position="388"/>
    </location>
</feature>
<feature type="transmembrane region" description="Helical" evidence="8">
    <location>
        <begin position="201"/>
        <end position="222"/>
    </location>
</feature>
<feature type="transmembrane region" description="Helical" evidence="8">
    <location>
        <begin position="307"/>
        <end position="327"/>
    </location>
</feature>
<evidence type="ECO:0000256" key="4">
    <source>
        <dbReference type="ARBA" id="ARBA00022475"/>
    </source>
</evidence>
<proteinExistence type="inferred from homology"/>
<evidence type="ECO:0000256" key="1">
    <source>
        <dbReference type="ARBA" id="ARBA00004651"/>
    </source>
</evidence>
<feature type="transmembrane region" description="Helical" evidence="8">
    <location>
        <begin position="363"/>
        <end position="382"/>
    </location>
</feature>
<keyword evidence="5 8" id="KW-0812">Transmembrane</keyword>
<feature type="transmembrane region" description="Helical" evidence="8">
    <location>
        <begin position="276"/>
        <end position="300"/>
    </location>
</feature>